<dbReference type="GO" id="GO:0005789">
    <property type="term" value="C:endoplasmic reticulum membrane"/>
    <property type="evidence" value="ECO:0007669"/>
    <property type="project" value="UniProtKB-SubCell"/>
</dbReference>
<keyword evidence="19" id="KW-1185">Reference proteome</keyword>
<dbReference type="PROSITE" id="PS00086">
    <property type="entry name" value="CYTOCHROME_P450"/>
    <property type="match status" value="1"/>
</dbReference>
<dbReference type="EC" id="1.14.14.1" evidence="6"/>
<evidence type="ECO:0000256" key="4">
    <source>
        <dbReference type="ARBA" id="ARBA00004406"/>
    </source>
</evidence>
<dbReference type="GO" id="GO:0005506">
    <property type="term" value="F:iron ion binding"/>
    <property type="evidence" value="ECO:0007669"/>
    <property type="project" value="InterPro"/>
</dbReference>
<evidence type="ECO:0000256" key="12">
    <source>
        <dbReference type="ARBA" id="ARBA00023004"/>
    </source>
</evidence>
<evidence type="ECO:0000256" key="16">
    <source>
        <dbReference type="PIRSR" id="PIRSR602401-1"/>
    </source>
</evidence>
<evidence type="ECO:0000256" key="5">
    <source>
        <dbReference type="ARBA" id="ARBA00010617"/>
    </source>
</evidence>
<keyword evidence="8 16" id="KW-0479">Metal-binding</keyword>
<dbReference type="InterPro" id="IPR017972">
    <property type="entry name" value="Cyt_P450_CS"/>
</dbReference>
<dbReference type="GO" id="GO:0020037">
    <property type="term" value="F:heme binding"/>
    <property type="evidence" value="ECO:0007669"/>
    <property type="project" value="InterPro"/>
</dbReference>
<evidence type="ECO:0000256" key="9">
    <source>
        <dbReference type="ARBA" id="ARBA00022824"/>
    </source>
</evidence>
<accession>A0A4C1ZQA8</accession>
<evidence type="ECO:0000256" key="1">
    <source>
        <dbReference type="ARBA" id="ARBA00001971"/>
    </source>
</evidence>
<dbReference type="InterPro" id="IPR001128">
    <property type="entry name" value="Cyt_P450"/>
</dbReference>
<comment type="catalytic activity">
    <reaction evidence="15">
        <text>an organic molecule + reduced [NADPH--hemoprotein reductase] + O2 = an alcohol + oxidized [NADPH--hemoprotein reductase] + H2O + H(+)</text>
        <dbReference type="Rhea" id="RHEA:17149"/>
        <dbReference type="Rhea" id="RHEA-COMP:11964"/>
        <dbReference type="Rhea" id="RHEA-COMP:11965"/>
        <dbReference type="ChEBI" id="CHEBI:15377"/>
        <dbReference type="ChEBI" id="CHEBI:15378"/>
        <dbReference type="ChEBI" id="CHEBI:15379"/>
        <dbReference type="ChEBI" id="CHEBI:30879"/>
        <dbReference type="ChEBI" id="CHEBI:57618"/>
        <dbReference type="ChEBI" id="CHEBI:58210"/>
        <dbReference type="ChEBI" id="CHEBI:142491"/>
        <dbReference type="EC" id="1.14.14.1"/>
    </reaction>
</comment>
<evidence type="ECO:0000256" key="15">
    <source>
        <dbReference type="ARBA" id="ARBA00047827"/>
    </source>
</evidence>
<evidence type="ECO:0000313" key="19">
    <source>
        <dbReference type="Proteomes" id="UP000299102"/>
    </source>
</evidence>
<evidence type="ECO:0000256" key="7">
    <source>
        <dbReference type="ARBA" id="ARBA00022617"/>
    </source>
</evidence>
<dbReference type="AlphaFoldDB" id="A0A4C1ZQA8"/>
<comment type="function">
    <text evidence="2">May be involved in the metabolism of insect hormones and in the breakdown of synthetic insecticides.</text>
</comment>
<dbReference type="InterPro" id="IPR002401">
    <property type="entry name" value="Cyt_P450_E_grp-I"/>
</dbReference>
<evidence type="ECO:0000256" key="11">
    <source>
        <dbReference type="ARBA" id="ARBA00023002"/>
    </source>
</evidence>
<evidence type="ECO:0000256" key="10">
    <source>
        <dbReference type="ARBA" id="ARBA00022848"/>
    </source>
</evidence>
<keyword evidence="12 16" id="KW-0408">Iron</keyword>
<dbReference type="PANTHER" id="PTHR24292:SF84">
    <property type="entry name" value="CYTOCHROME P450 28A5-RELATED"/>
    <property type="match status" value="1"/>
</dbReference>
<feature type="binding site" description="axial binding residue" evidence="16">
    <location>
        <position position="401"/>
    </location>
    <ligand>
        <name>heme</name>
        <dbReference type="ChEBI" id="CHEBI:30413"/>
    </ligand>
    <ligandPart>
        <name>Fe</name>
        <dbReference type="ChEBI" id="CHEBI:18248"/>
    </ligandPart>
</feature>
<dbReference type="Gene3D" id="1.10.630.10">
    <property type="entry name" value="Cytochrome P450"/>
    <property type="match status" value="1"/>
</dbReference>
<proteinExistence type="inferred from homology"/>
<dbReference type="CDD" id="cd11056">
    <property type="entry name" value="CYP6-like"/>
    <property type="match status" value="1"/>
</dbReference>
<evidence type="ECO:0000256" key="3">
    <source>
        <dbReference type="ARBA" id="ARBA00004174"/>
    </source>
</evidence>
<dbReference type="InterPro" id="IPR036396">
    <property type="entry name" value="Cyt_P450_sf"/>
</dbReference>
<comment type="subcellular location">
    <subcellularLocation>
        <location evidence="4">Endoplasmic reticulum membrane</location>
        <topology evidence="4">Peripheral membrane protein</topology>
    </subcellularLocation>
    <subcellularLocation>
        <location evidence="3">Microsome membrane</location>
        <topology evidence="3">Peripheral membrane protein</topology>
    </subcellularLocation>
</comment>
<evidence type="ECO:0000256" key="13">
    <source>
        <dbReference type="ARBA" id="ARBA00023033"/>
    </source>
</evidence>
<evidence type="ECO:0000256" key="2">
    <source>
        <dbReference type="ARBA" id="ARBA00003690"/>
    </source>
</evidence>
<keyword evidence="9" id="KW-0256">Endoplasmic reticulum</keyword>
<dbReference type="SUPFAM" id="SSF48264">
    <property type="entry name" value="Cytochrome P450"/>
    <property type="match status" value="1"/>
</dbReference>
<keyword evidence="14" id="KW-0472">Membrane</keyword>
<name>A0A4C1ZQA8_EUMVA</name>
<comment type="caution">
    <text evidence="18">The sequence shown here is derived from an EMBL/GenBank/DDBJ whole genome shotgun (WGS) entry which is preliminary data.</text>
</comment>
<evidence type="ECO:0000256" key="6">
    <source>
        <dbReference type="ARBA" id="ARBA00012109"/>
    </source>
</evidence>
<dbReference type="Pfam" id="PF00067">
    <property type="entry name" value="p450"/>
    <property type="match status" value="1"/>
</dbReference>
<evidence type="ECO:0000256" key="8">
    <source>
        <dbReference type="ARBA" id="ARBA00022723"/>
    </source>
</evidence>
<dbReference type="FunFam" id="1.10.630.10:FF:000182">
    <property type="entry name" value="Cytochrome P450 3A4"/>
    <property type="match status" value="1"/>
</dbReference>
<keyword evidence="13 17" id="KW-0503">Monooxygenase</keyword>
<dbReference type="Proteomes" id="UP000299102">
    <property type="component" value="Unassembled WGS sequence"/>
</dbReference>
<gene>
    <name evidence="18" type="primary">CYP6B6</name>
    <name evidence="18" type="ORF">EVAR_65062_1</name>
</gene>
<dbReference type="PRINTS" id="PR00463">
    <property type="entry name" value="EP450I"/>
</dbReference>
<keyword evidence="10" id="KW-0492">Microsome</keyword>
<evidence type="ECO:0000313" key="18">
    <source>
        <dbReference type="EMBL" id="GBP90646.1"/>
    </source>
</evidence>
<sequence length="457" mass="52334">MGIACDFLLQNRAVFELTHEIYNKYPDAPAVGTFAFATPALVLRDLKNIEEVMTGDFNTFNDRGFNINPKVDRLADNVLLMNGIRWKLTRQKMTPLFTSSKLRNMYYIMDKSGKDFVEYLRTEPKEQAFDILTTFCSAAIGASVFGIHTQSIMDSPFLKMARKALEPSPTLTLRFTLNDMFPKLLEIFKLKIFGDFEEFFIGAIKNVLRVREQQATRTHDFADLCMGLQQKGTMRDPETGYEMEPTDELMAAQAFFFFIAGVEPSATAMFFALFEMAKHPDIQSRVHEEIDQVFDECDGKLTFEAVTNMKYLDMVLDESMRMHPAIGNLLRRCMRDGAVLPVGNIKVDKGTLIHLPIYAIHHDPRHYPEPEKFIPERFSQENKKNINNYAFLPFGEGHRICIGMRFARLQVKTGLVHALRHFTVETRDAGTNIKFGKLPAQMRPTNIDLQFVLRASS</sequence>
<keyword evidence="11 17" id="KW-0560">Oxidoreductase</keyword>
<comment type="cofactor">
    <cofactor evidence="1 16">
        <name>heme</name>
        <dbReference type="ChEBI" id="CHEBI:30413"/>
    </cofactor>
</comment>
<dbReference type="PRINTS" id="PR00385">
    <property type="entry name" value="P450"/>
</dbReference>
<dbReference type="STRING" id="151549.A0A4C1ZQA8"/>
<organism evidence="18 19">
    <name type="scientific">Eumeta variegata</name>
    <name type="common">Bagworm moth</name>
    <name type="synonym">Eumeta japonica</name>
    <dbReference type="NCBI Taxonomy" id="151549"/>
    <lineage>
        <taxon>Eukaryota</taxon>
        <taxon>Metazoa</taxon>
        <taxon>Ecdysozoa</taxon>
        <taxon>Arthropoda</taxon>
        <taxon>Hexapoda</taxon>
        <taxon>Insecta</taxon>
        <taxon>Pterygota</taxon>
        <taxon>Neoptera</taxon>
        <taxon>Endopterygota</taxon>
        <taxon>Lepidoptera</taxon>
        <taxon>Glossata</taxon>
        <taxon>Ditrysia</taxon>
        <taxon>Tineoidea</taxon>
        <taxon>Psychidae</taxon>
        <taxon>Oiketicinae</taxon>
        <taxon>Eumeta</taxon>
    </lineage>
</organism>
<dbReference type="GO" id="GO:0016712">
    <property type="term" value="F:oxidoreductase activity, acting on paired donors, with incorporation or reduction of molecular oxygen, reduced flavin or flavoprotein as one donor, and incorporation of one atom of oxygen"/>
    <property type="evidence" value="ECO:0007669"/>
    <property type="project" value="UniProtKB-EC"/>
</dbReference>
<dbReference type="PANTHER" id="PTHR24292">
    <property type="entry name" value="CYTOCHROME P450"/>
    <property type="match status" value="1"/>
</dbReference>
<evidence type="ECO:0000256" key="14">
    <source>
        <dbReference type="ARBA" id="ARBA00023136"/>
    </source>
</evidence>
<comment type="similarity">
    <text evidence="5 17">Belongs to the cytochrome P450 family.</text>
</comment>
<dbReference type="InterPro" id="IPR050476">
    <property type="entry name" value="Insect_CytP450_Detox"/>
</dbReference>
<protein>
    <recommendedName>
        <fullName evidence="6">unspecific monooxygenase</fullName>
        <ecNumber evidence="6">1.14.14.1</ecNumber>
    </recommendedName>
</protein>
<reference evidence="18 19" key="1">
    <citation type="journal article" date="2019" name="Commun. Biol.">
        <title>The bagworm genome reveals a unique fibroin gene that provides high tensile strength.</title>
        <authorList>
            <person name="Kono N."/>
            <person name="Nakamura H."/>
            <person name="Ohtoshi R."/>
            <person name="Tomita M."/>
            <person name="Numata K."/>
            <person name="Arakawa K."/>
        </authorList>
    </citation>
    <scope>NUCLEOTIDE SEQUENCE [LARGE SCALE GENOMIC DNA]</scope>
</reference>
<dbReference type="OrthoDB" id="2789670at2759"/>
<evidence type="ECO:0000256" key="17">
    <source>
        <dbReference type="RuleBase" id="RU000461"/>
    </source>
</evidence>
<keyword evidence="7 16" id="KW-0349">Heme</keyword>
<dbReference type="EMBL" id="BGZK01002101">
    <property type="protein sequence ID" value="GBP90646.1"/>
    <property type="molecule type" value="Genomic_DNA"/>
</dbReference>